<name>A0ABS3BMI1_9BACT</name>
<dbReference type="Proteomes" id="UP000664698">
    <property type="component" value="Unassembled WGS sequence"/>
</dbReference>
<dbReference type="RefSeq" id="WP_206568090.1">
    <property type="nucleotide sequence ID" value="NZ_JAFKCW010000001.1"/>
</dbReference>
<comment type="caution">
    <text evidence="1">The sequence shown here is derived from an EMBL/GenBank/DDBJ whole genome shotgun (WGS) entry which is preliminary data.</text>
</comment>
<evidence type="ECO:0000313" key="1">
    <source>
        <dbReference type="EMBL" id="MBN7800131.1"/>
    </source>
</evidence>
<proteinExistence type="predicted"/>
<gene>
    <name evidence="1" type="ORF">J0A67_04620</name>
</gene>
<accession>A0ABS3BMI1</accession>
<organism evidence="1 2">
    <name type="scientific">Algoriphagus aestuariicola</name>
    <dbReference type="NCBI Taxonomy" id="1852016"/>
    <lineage>
        <taxon>Bacteria</taxon>
        <taxon>Pseudomonadati</taxon>
        <taxon>Bacteroidota</taxon>
        <taxon>Cytophagia</taxon>
        <taxon>Cytophagales</taxon>
        <taxon>Cyclobacteriaceae</taxon>
        <taxon>Algoriphagus</taxon>
    </lineage>
</organism>
<reference evidence="1 2" key="1">
    <citation type="submission" date="2021-03" db="EMBL/GenBank/DDBJ databases">
        <title>novel species isolated from a fishpond in China.</title>
        <authorList>
            <person name="Lu H."/>
            <person name="Cai Z."/>
        </authorList>
    </citation>
    <scope>NUCLEOTIDE SEQUENCE [LARGE SCALE GENOMIC DNA]</scope>
    <source>
        <strain evidence="1 2">JCM 31546</strain>
    </source>
</reference>
<sequence>MEVNRCCTACPDFFGKTGEVLMLIKSEICGSISRYSVLCKFCFDVEQLGSGHDLQADHCSSSLSMWKPVPMSAAISGRAGVG</sequence>
<evidence type="ECO:0000313" key="2">
    <source>
        <dbReference type="Proteomes" id="UP000664698"/>
    </source>
</evidence>
<keyword evidence="2" id="KW-1185">Reference proteome</keyword>
<dbReference type="EMBL" id="JAFKCW010000001">
    <property type="protein sequence ID" value="MBN7800131.1"/>
    <property type="molecule type" value="Genomic_DNA"/>
</dbReference>
<protein>
    <submittedName>
        <fullName evidence="1">Uncharacterized protein</fullName>
    </submittedName>
</protein>